<proteinExistence type="predicted"/>
<feature type="transmembrane region" description="Helical" evidence="2">
    <location>
        <begin position="233"/>
        <end position="254"/>
    </location>
</feature>
<keyword evidence="4" id="KW-1185">Reference proteome</keyword>
<feature type="transmembrane region" description="Helical" evidence="2">
    <location>
        <begin position="107"/>
        <end position="126"/>
    </location>
</feature>
<feature type="transmembrane region" description="Helical" evidence="2">
    <location>
        <begin position="69"/>
        <end position="95"/>
    </location>
</feature>
<organism evidence="3 4">
    <name type="scientific">Cudoniella acicularis</name>
    <dbReference type="NCBI Taxonomy" id="354080"/>
    <lineage>
        <taxon>Eukaryota</taxon>
        <taxon>Fungi</taxon>
        <taxon>Dikarya</taxon>
        <taxon>Ascomycota</taxon>
        <taxon>Pezizomycotina</taxon>
        <taxon>Leotiomycetes</taxon>
        <taxon>Helotiales</taxon>
        <taxon>Tricladiaceae</taxon>
        <taxon>Cudoniella</taxon>
    </lineage>
</organism>
<dbReference type="Proteomes" id="UP000566819">
    <property type="component" value="Unassembled WGS sequence"/>
</dbReference>
<comment type="caution">
    <text evidence="3">The sequence shown here is derived from an EMBL/GenBank/DDBJ whole genome shotgun (WGS) entry which is preliminary data.</text>
</comment>
<sequence>MASDIIPVTVPISLALSATILGFYLLAALLLLVRVHTLGSENFSLLRILAAAIAFGVLKATGLQALDTALLWLITALYDFGAYFIVMSLLQTALIISEYKGNRLIKIIRGIWGVLILIILGAGWLMEITFEIQTEPSTNDPHPQSSNPSLEKIGHILHGMAITLLVATMGIASVFPAKSLLSRWTKKGFVYSNWIQSLAFYITLIPLGIRIIFDLLRVWAYHEPTAIENVVTGVIPELLIVTLWLYLAQVIIPWGSRVKRLTPKAAGIFLGLWFGWKVPGGEYRYLIRQHRIITTANFGAFLPEEVVSTEDSVEVPGLFNYIDYFTSSDIAFRRENMMLRPDVLAVAEKLMPALSVPYPLAAKSTPRPFTGGIKQKIGDFDSASEGRVGFFQQEVWPREGEYSELATNPSSIAMTSMNKLWKPPPGTIDFGSEAYNRADMLEFISMLRTLVEVALASMCLKVPLEQSVFSRPMWVVDMPESLEKMKSALDRGAWNLGRVIIHDSATFRRPDKKVWKTTTLQPLSISEALFNKNIIIGSWLITASAEEDGNFTASSGEPAIISKEVRQKSHHAVSKSISHSKSRSRRERLQQHDDYAEIGGNYESHQDRRNTAEDGFRIDLNPRGPRSAVHNQSAFPSIPSPKLSTSRGMQLDQVISIASRIHTTSPAQSSSSRVNFTEKLETTPAFVAVIYDEDILAENVATTLEFLAGGRQRDIGVSPSSTTISPGSSSDFDILSRQQAKLVLDFHQE</sequence>
<keyword evidence="2" id="KW-0812">Transmembrane</keyword>
<feature type="transmembrane region" description="Helical" evidence="2">
    <location>
        <begin position="156"/>
        <end position="177"/>
    </location>
</feature>
<dbReference type="AlphaFoldDB" id="A0A8H4VYI2"/>
<feature type="compositionally biased region" description="Basic residues" evidence="1">
    <location>
        <begin position="568"/>
        <end position="586"/>
    </location>
</feature>
<feature type="region of interest" description="Disordered" evidence="1">
    <location>
        <begin position="615"/>
        <end position="647"/>
    </location>
</feature>
<keyword evidence="2" id="KW-1133">Transmembrane helix</keyword>
<gene>
    <name evidence="3" type="ORF">G7Y89_g10953</name>
</gene>
<evidence type="ECO:0000313" key="4">
    <source>
        <dbReference type="Proteomes" id="UP000566819"/>
    </source>
</evidence>
<accession>A0A8H4VYI2</accession>
<feature type="transmembrane region" description="Helical" evidence="2">
    <location>
        <begin position="189"/>
        <end position="213"/>
    </location>
</feature>
<reference evidence="3 4" key="1">
    <citation type="submission" date="2020-03" db="EMBL/GenBank/DDBJ databases">
        <title>Draft Genome Sequence of Cudoniella acicularis.</title>
        <authorList>
            <person name="Buettner E."/>
            <person name="Kellner H."/>
        </authorList>
    </citation>
    <scope>NUCLEOTIDE SEQUENCE [LARGE SCALE GENOMIC DNA]</scope>
    <source>
        <strain evidence="3 4">DSM 108380</strain>
    </source>
</reference>
<evidence type="ECO:0000313" key="3">
    <source>
        <dbReference type="EMBL" id="KAF4627206.1"/>
    </source>
</evidence>
<dbReference type="EMBL" id="JAAMPI010001010">
    <property type="protein sequence ID" value="KAF4627206.1"/>
    <property type="molecule type" value="Genomic_DNA"/>
</dbReference>
<protein>
    <submittedName>
        <fullName evidence="3">Uncharacterized protein</fullName>
    </submittedName>
</protein>
<evidence type="ECO:0000256" key="1">
    <source>
        <dbReference type="SAM" id="MobiDB-lite"/>
    </source>
</evidence>
<feature type="transmembrane region" description="Helical" evidence="2">
    <location>
        <begin position="12"/>
        <end position="33"/>
    </location>
</feature>
<feature type="transmembrane region" description="Helical" evidence="2">
    <location>
        <begin position="45"/>
        <end position="63"/>
    </location>
</feature>
<name>A0A8H4VYI2_9HELO</name>
<dbReference type="OrthoDB" id="10651993at2759"/>
<feature type="region of interest" description="Disordered" evidence="1">
    <location>
        <begin position="564"/>
        <end position="589"/>
    </location>
</feature>
<keyword evidence="2" id="KW-0472">Membrane</keyword>
<evidence type="ECO:0000256" key="2">
    <source>
        <dbReference type="SAM" id="Phobius"/>
    </source>
</evidence>